<dbReference type="InterPro" id="IPR004119">
    <property type="entry name" value="EcKL"/>
</dbReference>
<dbReference type="SUPFAM" id="SSF56112">
    <property type="entry name" value="Protein kinase-like (PK-like)"/>
    <property type="match status" value="1"/>
</dbReference>
<protein>
    <recommendedName>
        <fullName evidence="1">CHK kinase-like domain-containing protein</fullName>
    </recommendedName>
</protein>
<dbReference type="SMART" id="SM00587">
    <property type="entry name" value="CHK"/>
    <property type="match status" value="1"/>
</dbReference>
<dbReference type="KEGG" id="aym:YM304_34570"/>
<reference evidence="2 3" key="1">
    <citation type="journal article" date="2013" name="Int. J. Syst. Evol. Microbiol.">
        <title>Ilumatobacter nonamiense sp. nov. and Ilumatobacter coccineum sp. nov., isolated from seashore sand.</title>
        <authorList>
            <person name="Matsumoto A."/>
            <person name="Kasai H."/>
            <person name="Matsuo Y."/>
            <person name="Shizuri Y."/>
            <person name="Ichikawa N."/>
            <person name="Fujita N."/>
            <person name="Omura S."/>
            <person name="Takahashi Y."/>
        </authorList>
    </citation>
    <scope>NUCLEOTIDE SEQUENCE [LARGE SCALE GENOMIC DNA]</scope>
    <source>
        <strain evidence="3">NBRC 103263 / KCTC 29153 / YM16-304</strain>
    </source>
</reference>
<dbReference type="InterPro" id="IPR011009">
    <property type="entry name" value="Kinase-like_dom_sf"/>
</dbReference>
<organism evidence="2 3">
    <name type="scientific">Ilumatobacter coccineus (strain NBRC 103263 / KCTC 29153 / YM16-304)</name>
    <dbReference type="NCBI Taxonomy" id="1313172"/>
    <lineage>
        <taxon>Bacteria</taxon>
        <taxon>Bacillati</taxon>
        <taxon>Actinomycetota</taxon>
        <taxon>Acidimicrobiia</taxon>
        <taxon>Acidimicrobiales</taxon>
        <taxon>Ilumatobacteraceae</taxon>
        <taxon>Ilumatobacter</taxon>
    </lineage>
</organism>
<dbReference type="InterPro" id="IPR015897">
    <property type="entry name" value="CHK_kinase-like"/>
</dbReference>
<dbReference type="AlphaFoldDB" id="A0A6C7EBB8"/>
<dbReference type="PANTHER" id="PTHR23020">
    <property type="entry name" value="UNCHARACTERIZED NUCLEAR HORMONE RECEPTOR-RELATED"/>
    <property type="match status" value="1"/>
</dbReference>
<gene>
    <name evidence="2" type="ORF">YM304_34570</name>
</gene>
<sequence>MATNMPVPQSLDDVTAHWMSEALGGSIDSIDVRPIAAGEGFMGQLARVGITSADEKVPASVIVKLPTADPGGQVIGQMMGVWEREHCFYRDVASQMTIRVPTAYVNIAEPPCLVLEDLAPATVGDHVAGATLDQAQRAVDALARHHAAWFQHPSLTTYEWMPGLDDPSVLTLKDTFDMGWPLFLERFSGELPERCLRWCERFVEDIPTWIAGHFDDLVTMTHGDFRLDNLFFYDDGSVAVIDWQMSMRAPGQGDFVYFCANNLTTEMRREHEHDLLERYVAGLHAGGVPADAVTVDMVRQGYLEGLVFYAVSFGASLLTIDPANERGAALFEALVRRTFAAVDDLDAGLALGFPVDG</sequence>
<dbReference type="Gene3D" id="3.90.1200.10">
    <property type="match status" value="1"/>
</dbReference>
<evidence type="ECO:0000259" key="1">
    <source>
        <dbReference type="SMART" id="SM00587"/>
    </source>
</evidence>
<dbReference type="PANTHER" id="PTHR23020:SF41">
    <property type="entry name" value="AMINOGLYCOSIDE PHOSPHOTRANSFERASE DOMAIN-CONTAINING PROTEIN"/>
    <property type="match status" value="1"/>
</dbReference>
<keyword evidence="3" id="KW-1185">Reference proteome</keyword>
<dbReference type="EMBL" id="AP012057">
    <property type="protein sequence ID" value="BAN03771.1"/>
    <property type="molecule type" value="Genomic_DNA"/>
</dbReference>
<name>A0A6C7EBB8_ILUCY</name>
<dbReference type="RefSeq" id="WP_015443018.1">
    <property type="nucleotide sequence ID" value="NC_020520.1"/>
</dbReference>
<accession>A0A6C7EBB8</accession>
<dbReference type="Pfam" id="PF02958">
    <property type="entry name" value="EcKL"/>
    <property type="match status" value="1"/>
</dbReference>
<dbReference type="InterPro" id="IPR052961">
    <property type="entry name" value="Oxido-Kinase-like_Enzymes"/>
</dbReference>
<evidence type="ECO:0000313" key="2">
    <source>
        <dbReference type="EMBL" id="BAN03771.1"/>
    </source>
</evidence>
<feature type="domain" description="CHK kinase-like" evidence="1">
    <location>
        <begin position="113"/>
        <end position="289"/>
    </location>
</feature>
<dbReference type="Proteomes" id="UP000011863">
    <property type="component" value="Chromosome"/>
</dbReference>
<evidence type="ECO:0000313" key="3">
    <source>
        <dbReference type="Proteomes" id="UP000011863"/>
    </source>
</evidence>
<proteinExistence type="predicted"/>